<keyword evidence="3" id="KW-1185">Reference proteome</keyword>
<sequence length="174" mass="17515">MIPHRTWRAAVVAAVAGADLVVLLVAGTSLPGFLPFLLPVLAVATLWAVARPSGWGPFALVVVQVLGVGATGSPLDTVAGWALAAAAGAAVVVTHLALTLLGSWPRRADLPHGTARRWSLQAAALVWVAVAAAGAGALAAATPQGWAPWLGAVALALVAGLLWQLRARTRPGTG</sequence>
<evidence type="ECO:0000256" key="1">
    <source>
        <dbReference type="SAM" id="Phobius"/>
    </source>
</evidence>
<feature type="transmembrane region" description="Helical" evidence="1">
    <location>
        <begin position="146"/>
        <end position="165"/>
    </location>
</feature>
<dbReference type="EMBL" id="BAABGM010000015">
    <property type="protein sequence ID" value="GAA4407941.1"/>
    <property type="molecule type" value="Genomic_DNA"/>
</dbReference>
<name>A0ABP8KJ21_9MICO</name>
<evidence type="ECO:0000313" key="3">
    <source>
        <dbReference type="Proteomes" id="UP001500945"/>
    </source>
</evidence>
<comment type="caution">
    <text evidence="2">The sequence shown here is derived from an EMBL/GenBank/DDBJ whole genome shotgun (WGS) entry which is preliminary data.</text>
</comment>
<organism evidence="2 3">
    <name type="scientific">Fodinibacter luteus</name>
    <dbReference type="NCBI Taxonomy" id="552064"/>
    <lineage>
        <taxon>Bacteria</taxon>
        <taxon>Bacillati</taxon>
        <taxon>Actinomycetota</taxon>
        <taxon>Actinomycetes</taxon>
        <taxon>Micrococcales</taxon>
        <taxon>Intrasporangiaceae</taxon>
        <taxon>Fodinibacter (ex Wang et al. 2009)</taxon>
    </lineage>
</organism>
<accession>A0ABP8KJ21</accession>
<proteinExistence type="predicted"/>
<keyword evidence="1" id="KW-0472">Membrane</keyword>
<keyword evidence="1" id="KW-1133">Transmembrane helix</keyword>
<evidence type="ECO:0000313" key="2">
    <source>
        <dbReference type="EMBL" id="GAA4407941.1"/>
    </source>
</evidence>
<feature type="transmembrane region" description="Helical" evidence="1">
    <location>
        <begin position="32"/>
        <end position="50"/>
    </location>
</feature>
<dbReference type="Proteomes" id="UP001500945">
    <property type="component" value="Unassembled WGS sequence"/>
</dbReference>
<feature type="transmembrane region" description="Helical" evidence="1">
    <location>
        <begin position="57"/>
        <end position="75"/>
    </location>
</feature>
<keyword evidence="1" id="KW-0812">Transmembrane</keyword>
<gene>
    <name evidence="2" type="ORF">GCM10023168_24610</name>
</gene>
<dbReference type="RefSeq" id="WP_345206341.1">
    <property type="nucleotide sequence ID" value="NZ_BAABGM010000015.1"/>
</dbReference>
<feature type="transmembrane region" description="Helical" evidence="1">
    <location>
        <begin position="7"/>
        <end position="26"/>
    </location>
</feature>
<protein>
    <recommendedName>
        <fullName evidence="4">Integral membrane protein</fullName>
    </recommendedName>
</protein>
<evidence type="ECO:0008006" key="4">
    <source>
        <dbReference type="Google" id="ProtNLM"/>
    </source>
</evidence>
<reference evidence="3" key="1">
    <citation type="journal article" date="2019" name="Int. J. Syst. Evol. Microbiol.">
        <title>The Global Catalogue of Microorganisms (GCM) 10K type strain sequencing project: providing services to taxonomists for standard genome sequencing and annotation.</title>
        <authorList>
            <consortium name="The Broad Institute Genomics Platform"/>
            <consortium name="The Broad Institute Genome Sequencing Center for Infectious Disease"/>
            <person name="Wu L."/>
            <person name="Ma J."/>
        </authorList>
    </citation>
    <scope>NUCLEOTIDE SEQUENCE [LARGE SCALE GENOMIC DNA]</scope>
    <source>
        <strain evidence="3">JCM 17809</strain>
    </source>
</reference>
<feature type="transmembrane region" description="Helical" evidence="1">
    <location>
        <begin position="81"/>
        <end position="101"/>
    </location>
</feature>
<feature type="transmembrane region" description="Helical" evidence="1">
    <location>
        <begin position="122"/>
        <end position="140"/>
    </location>
</feature>